<keyword evidence="3" id="KW-0067">ATP-binding</keyword>
<dbReference type="PANTHER" id="PTHR43423:SF1">
    <property type="entry name" value="ABC TRANSPORTER I FAMILY MEMBER 17"/>
    <property type="match status" value="1"/>
</dbReference>
<evidence type="ECO:0000313" key="7">
    <source>
        <dbReference type="EMBL" id="CAB5065156.1"/>
    </source>
</evidence>
<evidence type="ECO:0000313" key="5">
    <source>
        <dbReference type="EMBL" id="CAB4797635.1"/>
    </source>
</evidence>
<dbReference type="GO" id="GO:0005524">
    <property type="term" value="F:ATP binding"/>
    <property type="evidence" value="ECO:0007669"/>
    <property type="project" value="UniProtKB-KW"/>
</dbReference>
<dbReference type="AlphaFoldDB" id="A0A6J7NX89"/>
<dbReference type="InterPro" id="IPR003439">
    <property type="entry name" value="ABC_transporter-like_ATP-bd"/>
</dbReference>
<keyword evidence="2" id="KW-0547">Nucleotide-binding</keyword>
<evidence type="ECO:0000256" key="3">
    <source>
        <dbReference type="ARBA" id="ARBA00022840"/>
    </source>
</evidence>
<dbReference type="InterPro" id="IPR003593">
    <property type="entry name" value="AAA+_ATPase"/>
</dbReference>
<evidence type="ECO:0000259" key="4">
    <source>
        <dbReference type="PROSITE" id="PS50893"/>
    </source>
</evidence>
<name>A0A6J7NX89_9ZZZZ</name>
<protein>
    <submittedName>
        <fullName evidence="6">Unannotated protein</fullName>
    </submittedName>
</protein>
<dbReference type="PROSITE" id="PS50893">
    <property type="entry name" value="ABC_TRANSPORTER_2"/>
    <property type="match status" value="1"/>
</dbReference>
<keyword evidence="1" id="KW-0813">Transport</keyword>
<dbReference type="PROSITE" id="PS00211">
    <property type="entry name" value="ABC_TRANSPORTER_1"/>
    <property type="match status" value="1"/>
</dbReference>
<dbReference type="SMART" id="SM00382">
    <property type="entry name" value="AAA"/>
    <property type="match status" value="1"/>
</dbReference>
<gene>
    <name evidence="5" type="ORF">UFOPK3046_00347</name>
    <name evidence="6" type="ORF">UFOPK3914_01912</name>
    <name evidence="7" type="ORF">UFOPK4354_00680</name>
</gene>
<dbReference type="Gene3D" id="3.40.50.300">
    <property type="entry name" value="P-loop containing nucleotide triphosphate hydrolases"/>
    <property type="match status" value="1"/>
</dbReference>
<dbReference type="PANTHER" id="PTHR43423">
    <property type="entry name" value="ABC TRANSPORTER I FAMILY MEMBER 17"/>
    <property type="match status" value="1"/>
</dbReference>
<dbReference type="SUPFAM" id="SSF52540">
    <property type="entry name" value="P-loop containing nucleoside triphosphate hydrolases"/>
    <property type="match status" value="1"/>
</dbReference>
<dbReference type="InterPro" id="IPR027417">
    <property type="entry name" value="P-loop_NTPase"/>
</dbReference>
<dbReference type="Pfam" id="PF00005">
    <property type="entry name" value="ABC_tran"/>
    <property type="match status" value="1"/>
</dbReference>
<organism evidence="6">
    <name type="scientific">freshwater metagenome</name>
    <dbReference type="NCBI Taxonomy" id="449393"/>
    <lineage>
        <taxon>unclassified sequences</taxon>
        <taxon>metagenomes</taxon>
        <taxon>ecological metagenomes</taxon>
    </lineage>
</organism>
<dbReference type="InterPro" id="IPR017871">
    <property type="entry name" value="ABC_transporter-like_CS"/>
</dbReference>
<dbReference type="EMBL" id="CAFAAQ010000018">
    <property type="protein sequence ID" value="CAB4797635.1"/>
    <property type="molecule type" value="Genomic_DNA"/>
</dbReference>
<evidence type="ECO:0000256" key="2">
    <source>
        <dbReference type="ARBA" id="ARBA00022741"/>
    </source>
</evidence>
<reference evidence="6" key="1">
    <citation type="submission" date="2020-05" db="EMBL/GenBank/DDBJ databases">
        <authorList>
            <person name="Chiriac C."/>
            <person name="Salcher M."/>
            <person name="Ghai R."/>
            <person name="Kavagutti S V."/>
        </authorList>
    </citation>
    <scope>NUCLEOTIDE SEQUENCE</scope>
</reference>
<proteinExistence type="predicted"/>
<dbReference type="EMBL" id="CAFBOG010000249">
    <property type="protein sequence ID" value="CAB4996875.1"/>
    <property type="molecule type" value="Genomic_DNA"/>
</dbReference>
<accession>A0A6J7NX89</accession>
<dbReference type="GO" id="GO:0016887">
    <property type="term" value="F:ATP hydrolysis activity"/>
    <property type="evidence" value="ECO:0007669"/>
    <property type="project" value="InterPro"/>
</dbReference>
<evidence type="ECO:0000313" key="6">
    <source>
        <dbReference type="EMBL" id="CAB4996875.1"/>
    </source>
</evidence>
<evidence type="ECO:0000256" key="1">
    <source>
        <dbReference type="ARBA" id="ARBA00022448"/>
    </source>
</evidence>
<sequence length="232" mass="24980">MKPLFEFRNLSVSIAGSEVLHRISLVIPDSKLTVIAGASGSGKSTLLRCCNRLEVPSAGTVSYLGQEIASLDPLLHRRRVAMVFQHPVTFPGSVLENLQAACPGLAVRAAEELCDRVSIKRELLDREADSLSGGEAQRMVIARALAAQPQVLLADEPTSALDGDATERMEELALSLLDQGIAVVWVTHDRAQISRLAQHLVVLKSGELLFSGSADDPDAASAIDESWFNKEE</sequence>
<feature type="domain" description="ABC transporter" evidence="4">
    <location>
        <begin position="5"/>
        <end position="230"/>
    </location>
</feature>
<dbReference type="EMBL" id="CAFBQW010000059">
    <property type="protein sequence ID" value="CAB5065156.1"/>
    <property type="molecule type" value="Genomic_DNA"/>
</dbReference>